<evidence type="ECO:0000313" key="2">
    <source>
        <dbReference type="Proteomes" id="UP001185927"/>
    </source>
</evidence>
<dbReference type="EMBL" id="JAWLKB010000021">
    <property type="protein sequence ID" value="MDV6270618.1"/>
    <property type="molecule type" value="Genomic_DNA"/>
</dbReference>
<keyword evidence="2" id="KW-1185">Reference proteome</keyword>
<name>A0ABU4C2K2_RHOGO</name>
<dbReference type="Proteomes" id="UP001185927">
    <property type="component" value="Unassembled WGS sequence"/>
</dbReference>
<evidence type="ECO:0000313" key="1">
    <source>
        <dbReference type="EMBL" id="MDV6270618.1"/>
    </source>
</evidence>
<dbReference type="RefSeq" id="WP_317545070.1">
    <property type="nucleotide sequence ID" value="NZ_JAWLKB010000021.1"/>
</dbReference>
<protein>
    <submittedName>
        <fullName evidence="1">Uncharacterized protein</fullName>
    </submittedName>
</protein>
<reference evidence="1 2" key="1">
    <citation type="submission" date="2023-10" db="EMBL/GenBank/DDBJ databases">
        <title>Development of a sustainable strategy for remediation of hydrocarbon-contaminated territories based on the waste exchange concept.</title>
        <authorList>
            <person name="Krivoruchko A."/>
        </authorList>
    </citation>
    <scope>NUCLEOTIDE SEQUENCE [LARGE SCALE GENOMIC DNA]</scope>
    <source>
        <strain evidence="1 2">IEGM 1203</strain>
    </source>
</reference>
<accession>A0ABU4C2K2</accession>
<comment type="caution">
    <text evidence="1">The sequence shown here is derived from an EMBL/GenBank/DDBJ whole genome shotgun (WGS) entry which is preliminary data.</text>
</comment>
<gene>
    <name evidence="1" type="ORF">R3Q16_28710</name>
</gene>
<proteinExistence type="predicted"/>
<organism evidence="1 2">
    <name type="scientific">Rhodococcus globerulus</name>
    <dbReference type="NCBI Taxonomy" id="33008"/>
    <lineage>
        <taxon>Bacteria</taxon>
        <taxon>Bacillati</taxon>
        <taxon>Actinomycetota</taxon>
        <taxon>Actinomycetes</taxon>
        <taxon>Mycobacteriales</taxon>
        <taxon>Nocardiaceae</taxon>
        <taxon>Rhodococcus</taxon>
    </lineage>
</organism>
<sequence>MCASGLTAGAAGLGVVPGQGDELALAAARAAASTPHGRLSAVGRA</sequence>